<feature type="domain" description="Succinylglutamate desuccinylase/Aspartoacylase catalytic" evidence="5">
    <location>
        <begin position="31"/>
        <end position="249"/>
    </location>
</feature>
<dbReference type="Gene3D" id="3.40.630.10">
    <property type="entry name" value="Zn peptidases"/>
    <property type="match status" value="1"/>
</dbReference>
<protein>
    <recommendedName>
        <fullName evidence="5">Succinylglutamate desuccinylase/Aspartoacylase catalytic domain-containing protein</fullName>
    </recommendedName>
</protein>
<dbReference type="InterPro" id="IPR053138">
    <property type="entry name" value="N-alpha-Ac-DABA_deacetylase"/>
</dbReference>
<evidence type="ECO:0000313" key="7">
    <source>
        <dbReference type="Proteomes" id="UP000467214"/>
    </source>
</evidence>
<dbReference type="GO" id="GO:0016788">
    <property type="term" value="F:hydrolase activity, acting on ester bonds"/>
    <property type="evidence" value="ECO:0007669"/>
    <property type="project" value="InterPro"/>
</dbReference>
<dbReference type="RefSeq" id="WP_160798110.1">
    <property type="nucleotide sequence ID" value="NZ_WSSB01000017.1"/>
</dbReference>
<reference evidence="6 7" key="1">
    <citation type="submission" date="2019-12" db="EMBL/GenBank/DDBJ databases">
        <title>Neisseriaceae gen. nov. sp. Genome sequencing and assembly.</title>
        <authorList>
            <person name="Liu Z."/>
            <person name="Li A."/>
        </authorList>
    </citation>
    <scope>NUCLEOTIDE SEQUENCE [LARGE SCALE GENOMIC DNA]</scope>
    <source>
        <strain evidence="6 7">B2N2-7</strain>
    </source>
</reference>
<evidence type="ECO:0000256" key="3">
    <source>
        <dbReference type="ARBA" id="ARBA00022801"/>
    </source>
</evidence>
<evidence type="ECO:0000256" key="1">
    <source>
        <dbReference type="ARBA" id="ARBA00001947"/>
    </source>
</evidence>
<sequence>MQIETLPLISPIPGQQHALKLWRFGNAGARPRVYLQAALHADEIPGMLTLTLLRERLAEMEAEGHICGEILLLPVANPVGLAQQHLGLAQGRFDAGSGLNFNRNYPDLGPGLLARLQGLPSQGEAIDTATVREQMQALLGESCPKTELESLQHTLFALACVSDVVLDLHCDSEAELHLYVHSEQLDEATALAGFMGAAATLHATEQGGNSFDDCCTRPWWWLRQHYPQLPMACFAATVELRGQLDVSLEQATGDAAHLLDYLVWRGAVTGEAQPPAAPAMPTPLQGVSVSCAPHGGIVSYCHPVGSPVEAGTRLGWVIDPLSGQRSELCAEASGIYYARVLQRFVPAGLELCFVAGETPLRSGRLLAL</sequence>
<dbReference type="AlphaFoldDB" id="A0A845C0F9"/>
<keyword evidence="3" id="KW-0378">Hydrolase</keyword>
<evidence type="ECO:0000256" key="2">
    <source>
        <dbReference type="ARBA" id="ARBA00022723"/>
    </source>
</evidence>
<comment type="cofactor">
    <cofactor evidence="1">
        <name>Zn(2+)</name>
        <dbReference type="ChEBI" id="CHEBI:29105"/>
    </cofactor>
</comment>
<keyword evidence="7" id="KW-1185">Reference proteome</keyword>
<dbReference type="PANTHER" id="PTHR37326:SF1">
    <property type="entry name" value="BLL3975 PROTEIN"/>
    <property type="match status" value="1"/>
</dbReference>
<dbReference type="InterPro" id="IPR055438">
    <property type="entry name" value="AstE_AspA_cat"/>
</dbReference>
<dbReference type="GO" id="GO:0046872">
    <property type="term" value="F:metal ion binding"/>
    <property type="evidence" value="ECO:0007669"/>
    <property type="project" value="UniProtKB-KW"/>
</dbReference>
<dbReference type="PANTHER" id="PTHR37326">
    <property type="entry name" value="BLL3975 PROTEIN"/>
    <property type="match status" value="1"/>
</dbReference>
<dbReference type="Pfam" id="PF24827">
    <property type="entry name" value="AstE_AspA_cat"/>
    <property type="match status" value="1"/>
</dbReference>
<proteinExistence type="predicted"/>
<name>A0A845C0F9_9NEIS</name>
<evidence type="ECO:0000256" key="4">
    <source>
        <dbReference type="ARBA" id="ARBA00022833"/>
    </source>
</evidence>
<comment type="caution">
    <text evidence="6">The sequence shown here is derived from an EMBL/GenBank/DDBJ whole genome shotgun (WGS) entry which is preliminary data.</text>
</comment>
<gene>
    <name evidence="6" type="ORF">GQF02_14605</name>
</gene>
<keyword evidence="4" id="KW-0862">Zinc</keyword>
<dbReference type="EMBL" id="WSSB01000017">
    <property type="protein sequence ID" value="MXR38203.1"/>
    <property type="molecule type" value="Genomic_DNA"/>
</dbReference>
<dbReference type="Proteomes" id="UP000467214">
    <property type="component" value="Unassembled WGS sequence"/>
</dbReference>
<keyword evidence="2" id="KW-0479">Metal-binding</keyword>
<dbReference type="SUPFAM" id="SSF53187">
    <property type="entry name" value="Zn-dependent exopeptidases"/>
    <property type="match status" value="1"/>
</dbReference>
<organism evidence="6 7">
    <name type="scientific">Craterilacuibacter sinensis</name>
    <dbReference type="NCBI Taxonomy" id="2686017"/>
    <lineage>
        <taxon>Bacteria</taxon>
        <taxon>Pseudomonadati</taxon>
        <taxon>Pseudomonadota</taxon>
        <taxon>Betaproteobacteria</taxon>
        <taxon>Neisseriales</taxon>
        <taxon>Neisseriaceae</taxon>
        <taxon>Craterilacuibacter</taxon>
    </lineage>
</organism>
<dbReference type="CDD" id="cd06250">
    <property type="entry name" value="M14_PaAOTO_like"/>
    <property type="match status" value="1"/>
</dbReference>
<evidence type="ECO:0000313" key="6">
    <source>
        <dbReference type="EMBL" id="MXR38203.1"/>
    </source>
</evidence>
<accession>A0A845C0F9</accession>
<evidence type="ECO:0000259" key="5">
    <source>
        <dbReference type="Pfam" id="PF24827"/>
    </source>
</evidence>